<feature type="transmembrane region" description="Helical" evidence="1">
    <location>
        <begin position="350"/>
        <end position="368"/>
    </location>
</feature>
<keyword evidence="2" id="KW-0732">Signal</keyword>
<feature type="signal peptide" evidence="2">
    <location>
        <begin position="1"/>
        <end position="23"/>
    </location>
</feature>
<feature type="chain" id="PRO_5037693895" evidence="2">
    <location>
        <begin position="24"/>
        <end position="378"/>
    </location>
</feature>
<dbReference type="EMBL" id="JADHEC010000011">
    <property type="protein sequence ID" value="MBF2708305.1"/>
    <property type="molecule type" value="Genomic_DNA"/>
</dbReference>
<keyword evidence="1" id="KW-1133">Transmembrane helix</keyword>
<evidence type="ECO:0000313" key="6">
    <source>
        <dbReference type="Proteomes" id="UP000646211"/>
    </source>
</evidence>
<feature type="domain" description="Lnb-like transmembrane" evidence="4">
    <location>
        <begin position="258"/>
        <end position="365"/>
    </location>
</feature>
<keyword evidence="1" id="KW-0472">Membrane</keyword>
<protein>
    <submittedName>
        <fullName evidence="5">DUF4105 domain-containing protein</fullName>
    </submittedName>
</protein>
<reference evidence="5" key="1">
    <citation type="submission" date="2020-11" db="EMBL/GenBank/DDBJ databases">
        <title>Genome of Flavobacterium soyangense.</title>
        <authorList>
            <person name="Liu Q."/>
            <person name="Xin Y.-H."/>
        </authorList>
    </citation>
    <scope>NUCLEOTIDE SEQUENCE</scope>
    <source>
        <strain evidence="5">CGMCC 1.13493</strain>
    </source>
</reference>
<evidence type="ECO:0000259" key="3">
    <source>
        <dbReference type="Pfam" id="PF13387"/>
    </source>
</evidence>
<dbReference type="InterPro" id="IPR025178">
    <property type="entry name" value="Lnb_N"/>
</dbReference>
<feature type="transmembrane region" description="Helical" evidence="1">
    <location>
        <begin position="272"/>
        <end position="293"/>
    </location>
</feature>
<proteinExistence type="predicted"/>
<comment type="caution">
    <text evidence="5">The sequence shown here is derived from an EMBL/GenBank/DDBJ whole genome shotgun (WGS) entry which is preliminary data.</text>
</comment>
<keyword evidence="6" id="KW-1185">Reference proteome</keyword>
<feature type="domain" description="Lnb N-terminal periplasmic" evidence="3">
    <location>
        <begin position="24"/>
        <end position="163"/>
    </location>
</feature>
<dbReference type="RefSeq" id="WP_194311564.1">
    <property type="nucleotide sequence ID" value="NZ_JADHEC010000011.1"/>
</dbReference>
<dbReference type="InterPro" id="IPR057436">
    <property type="entry name" value="5TMH_Lnb"/>
</dbReference>
<accession>A0A930UA56</accession>
<dbReference type="Pfam" id="PF13387">
    <property type="entry name" value="Lnb_N"/>
    <property type="match status" value="1"/>
</dbReference>
<feature type="transmembrane region" description="Helical" evidence="1">
    <location>
        <begin position="299"/>
        <end position="318"/>
    </location>
</feature>
<keyword evidence="1" id="KW-0812">Transmembrane</keyword>
<gene>
    <name evidence="5" type="ORF">IR213_06845</name>
</gene>
<evidence type="ECO:0000313" key="5">
    <source>
        <dbReference type="EMBL" id="MBF2708305.1"/>
    </source>
</evidence>
<dbReference type="Pfam" id="PF25221">
    <property type="entry name" value="5TMH_Lnb"/>
    <property type="match status" value="1"/>
</dbReference>
<feature type="transmembrane region" description="Helical" evidence="1">
    <location>
        <begin position="325"/>
        <end position="344"/>
    </location>
</feature>
<sequence length="378" mass="43745">MNSSLLKKIFCLTLMIVSMSNFAQNSILSKNARVSIITCDTGNESYSLFGHTAIRITDIENNLDLVYNYGAFDFSTPNFVAKFAKGDLQYFAVVNVFSDFMNQYTYEHRSVYEQELIVPLVYKQKLLDNLSTTLASSESYYTYKFIDKNCTSMVVEILNKTLGAKTIVKKTDTDKTYRSILYPYFDNSFYEKLGTSIIFGKKVDEYGTKIFLPLELHKSLKLISFENHPLCKESKTLLEFKKAAPNCWWDTIYTFVIFLGLILILNKKSIDLFYILTMGLLGIFFGFMGFYSFHEELAYNYNMMLFNPALLVLFYFILRKNRKWIINLCVFNVISMGVYLILMFNKAHLLIMLPLIITSLAVLIKIAVKNSKRIPIVF</sequence>
<name>A0A930UA56_9FLAO</name>
<evidence type="ECO:0000256" key="1">
    <source>
        <dbReference type="SAM" id="Phobius"/>
    </source>
</evidence>
<dbReference type="AlphaFoldDB" id="A0A930UA56"/>
<evidence type="ECO:0000259" key="4">
    <source>
        <dbReference type="Pfam" id="PF25221"/>
    </source>
</evidence>
<dbReference type="Proteomes" id="UP000646211">
    <property type="component" value="Unassembled WGS sequence"/>
</dbReference>
<evidence type="ECO:0000256" key="2">
    <source>
        <dbReference type="SAM" id="SignalP"/>
    </source>
</evidence>
<feature type="transmembrane region" description="Helical" evidence="1">
    <location>
        <begin position="248"/>
        <end position="265"/>
    </location>
</feature>
<organism evidence="5 6">
    <name type="scientific">Flavobacterium soyangense</name>
    <dbReference type="NCBI Taxonomy" id="2023265"/>
    <lineage>
        <taxon>Bacteria</taxon>
        <taxon>Pseudomonadati</taxon>
        <taxon>Bacteroidota</taxon>
        <taxon>Flavobacteriia</taxon>
        <taxon>Flavobacteriales</taxon>
        <taxon>Flavobacteriaceae</taxon>
        <taxon>Flavobacterium</taxon>
    </lineage>
</organism>